<accession>A0A8J6NS17</accession>
<feature type="transmembrane region" description="Helical" evidence="1">
    <location>
        <begin position="302"/>
        <end position="321"/>
    </location>
</feature>
<dbReference type="Proteomes" id="UP000614469">
    <property type="component" value="Unassembled WGS sequence"/>
</dbReference>
<evidence type="ECO:0000256" key="1">
    <source>
        <dbReference type="SAM" id="Phobius"/>
    </source>
</evidence>
<keyword evidence="1" id="KW-0812">Transmembrane</keyword>
<feature type="transmembrane region" description="Helical" evidence="1">
    <location>
        <begin position="257"/>
        <end position="281"/>
    </location>
</feature>
<dbReference type="InterPro" id="IPR011990">
    <property type="entry name" value="TPR-like_helical_dom_sf"/>
</dbReference>
<keyword evidence="1" id="KW-0472">Membrane</keyword>
<gene>
    <name evidence="2" type="ORF">H8E29_16040</name>
</gene>
<protein>
    <recommendedName>
        <fullName evidence="4">Tetratricopeptide repeat protein</fullName>
    </recommendedName>
</protein>
<keyword evidence="1" id="KW-1133">Transmembrane helix</keyword>
<evidence type="ECO:0000313" key="3">
    <source>
        <dbReference type="Proteomes" id="UP000614469"/>
    </source>
</evidence>
<evidence type="ECO:0000313" key="2">
    <source>
        <dbReference type="EMBL" id="MBC8336774.1"/>
    </source>
</evidence>
<sequence length="338" mass="39164">MSDKDRIKFAIAKAKSGHELAARDLFLDIVKDDPENKLAWLWLVGLLDDTDDLINACEHILRIDPADERVRLRLTDLHRLRASNREKWAKREIQKVNQLLDLGEQQPALIRLREIVKNNHVSEAAWMLIFAHSPDLDEQIWALTHALALDPKNEQKRESLRRLRYFQKHPFELASSFEERGEIDRAIKLYEQLAVKSKGRKEWDHIYREINRLENLNEENIVHISPVLTTTRLTAGPPLLFLFLVIIQTGYNFQYFTLLMGIELLLVILGSFLLALASTGAENRLWKRLGNAVGRGSSRWRYLLGAIGFTIMGLPFVLIAYEAFARWPTALEYLETTF</sequence>
<evidence type="ECO:0008006" key="4">
    <source>
        <dbReference type="Google" id="ProtNLM"/>
    </source>
</evidence>
<name>A0A8J6NS17_9CHLR</name>
<dbReference type="SUPFAM" id="SSF48452">
    <property type="entry name" value="TPR-like"/>
    <property type="match status" value="1"/>
</dbReference>
<organism evidence="2 3">
    <name type="scientific">Candidatus Desulfolinea nitratireducens</name>
    <dbReference type="NCBI Taxonomy" id="2841698"/>
    <lineage>
        <taxon>Bacteria</taxon>
        <taxon>Bacillati</taxon>
        <taxon>Chloroflexota</taxon>
        <taxon>Anaerolineae</taxon>
        <taxon>Anaerolineales</taxon>
        <taxon>Anaerolineales incertae sedis</taxon>
        <taxon>Candidatus Desulfolinea</taxon>
    </lineage>
</organism>
<dbReference type="AlphaFoldDB" id="A0A8J6NS17"/>
<dbReference type="EMBL" id="JACNJN010000191">
    <property type="protein sequence ID" value="MBC8336774.1"/>
    <property type="molecule type" value="Genomic_DNA"/>
</dbReference>
<reference evidence="2 3" key="1">
    <citation type="submission" date="2020-08" db="EMBL/GenBank/DDBJ databases">
        <title>Bridging the membrane lipid divide: bacteria of the FCB group superphylum have the potential to synthesize archaeal ether lipids.</title>
        <authorList>
            <person name="Villanueva L."/>
            <person name="Von Meijenfeldt F.A.B."/>
            <person name="Westbye A.B."/>
            <person name="Yadav S."/>
            <person name="Hopmans E.C."/>
            <person name="Dutilh B.E."/>
            <person name="Sinninghe Damste J.S."/>
        </authorList>
    </citation>
    <scope>NUCLEOTIDE SEQUENCE [LARGE SCALE GENOMIC DNA]</scope>
    <source>
        <strain evidence="2">NIOZ-UU36</strain>
    </source>
</reference>
<comment type="caution">
    <text evidence="2">The sequence shown here is derived from an EMBL/GenBank/DDBJ whole genome shotgun (WGS) entry which is preliminary data.</text>
</comment>
<dbReference type="Gene3D" id="1.25.40.10">
    <property type="entry name" value="Tetratricopeptide repeat domain"/>
    <property type="match status" value="1"/>
</dbReference>
<proteinExistence type="predicted"/>
<feature type="transmembrane region" description="Helical" evidence="1">
    <location>
        <begin position="233"/>
        <end position="251"/>
    </location>
</feature>